<dbReference type="EMBL" id="VCKY01000011">
    <property type="protein sequence ID" value="TMR24304.1"/>
    <property type="molecule type" value="Genomic_DNA"/>
</dbReference>
<evidence type="ECO:0000313" key="2">
    <source>
        <dbReference type="Proteomes" id="UP000309128"/>
    </source>
</evidence>
<sequence length="66" mass="6833">MSLAVALISLTASIAEMLVDLYVVFATDDLAQLLVSKASWETWLAADRADAGSTPAPRPARASAAA</sequence>
<accession>A0A5S4FVB9</accession>
<name>A0A5S4FVB9_9ACTN</name>
<organism evidence="1 2">
    <name type="scientific">Nonomuraea turkmeniaca</name>
    <dbReference type="NCBI Taxonomy" id="103838"/>
    <lineage>
        <taxon>Bacteria</taxon>
        <taxon>Bacillati</taxon>
        <taxon>Actinomycetota</taxon>
        <taxon>Actinomycetes</taxon>
        <taxon>Streptosporangiales</taxon>
        <taxon>Streptosporangiaceae</taxon>
        <taxon>Nonomuraea</taxon>
    </lineage>
</organism>
<dbReference type="RefSeq" id="WP_138664935.1">
    <property type="nucleotide sequence ID" value="NZ_VCKY01000011.1"/>
</dbReference>
<keyword evidence="2" id="KW-1185">Reference proteome</keyword>
<reference evidence="1 2" key="1">
    <citation type="submission" date="2019-05" db="EMBL/GenBank/DDBJ databases">
        <title>Draft genome sequence of Nonomuraea turkmeniaca DSM 43926.</title>
        <authorList>
            <person name="Saricaoglu S."/>
            <person name="Isik K."/>
        </authorList>
    </citation>
    <scope>NUCLEOTIDE SEQUENCE [LARGE SCALE GENOMIC DNA]</scope>
    <source>
        <strain evidence="1 2">DSM 43926</strain>
    </source>
</reference>
<evidence type="ECO:0000313" key="1">
    <source>
        <dbReference type="EMBL" id="TMR24304.1"/>
    </source>
</evidence>
<protein>
    <submittedName>
        <fullName evidence="1">Uncharacterized protein</fullName>
    </submittedName>
</protein>
<proteinExistence type="predicted"/>
<dbReference type="Proteomes" id="UP000309128">
    <property type="component" value="Unassembled WGS sequence"/>
</dbReference>
<comment type="caution">
    <text evidence="1">The sequence shown here is derived from an EMBL/GenBank/DDBJ whole genome shotgun (WGS) entry which is preliminary data.</text>
</comment>
<gene>
    <name evidence="1" type="ORF">ETD86_05210</name>
</gene>
<dbReference type="AlphaFoldDB" id="A0A5S4FVB9"/>